<keyword evidence="1" id="KW-0472">Membrane</keyword>
<keyword evidence="1 2" id="KW-0812">Transmembrane</keyword>
<dbReference type="OrthoDB" id="302623at2759"/>
<protein>
    <submittedName>
        <fullName evidence="2">Transmembrane protein, putative</fullName>
    </submittedName>
</protein>
<dbReference type="RefSeq" id="XP_001015325.2">
    <property type="nucleotide sequence ID" value="XM_001015325.2"/>
</dbReference>
<feature type="transmembrane region" description="Helical" evidence="1">
    <location>
        <begin position="308"/>
        <end position="326"/>
    </location>
</feature>
<sequence length="793" mass="93132">MNLLKFDLFSSEFQFNAGYNMSRKGSYQGLVLTFISLLIIFSYFVYLLYLYFNNLIDTKYRSQNFITQDRLDVPLQQNLISFSFQYTQDLTVDQYSAVMNKTYLVYVAHFYYQKNNITTIIDLDIVKCKDPELQGFNCIDFSKISNNYTLYFDPKSTQTSMIILFFYGCLDVDRIKKIVPENCATQEEIDNLVDNNLTTLNIKLQTQQFNTTSKQIQTNYRNLQNYIQSDSSQQVLLKMQTQKTKVNQGFLYQSQQTFSSPISFMQNTQNFDKQKSLKAGVGPYDNILLQIDEIILDVEITYPTITEILALVNSFATIFLLLKVLGRFFSQKLIKQDIFLLLLQNLFQDKYEEVIIKNKLIDKTDVDQLFKDRQINSLQKQSQNTVTVLKQDNIQDQIKNQDHIELNQNNQDFLDIFASGKCRRNSRDQLSYNKNKQGLICQQIDLQADKQTDIQDKKDILDQRNQNYTEEDYVDNFIPKFSTKSIDYVKKSQKMSLKSPILNLQQQQNNFKDQIINQSLLSKSSEISYNFATNKRILNKHYSNNCETFSILDQMIFSPKLTSETNKFLLSPKKNACKIESLYEQSHQKKQSIQKNPNYSQNHSIQNMIALNQIEEQPIQKSNLDLLVKLSSFKQKITESKIIQRVLAKLLFKTKFCGKKVYYEKLGFDINSMDKVRDQVNKNLNIYQLYKDIIFLKKAIMIILTNEQLAVLNQVGCSTEFLSMNDTFKDKNFTEMIQKSKLSHFEQQFAISENRDLQQEFIQKFYQKCKKDKHISEMDKRILSSIIIKERSI</sequence>
<dbReference type="Proteomes" id="UP000009168">
    <property type="component" value="Unassembled WGS sequence"/>
</dbReference>
<evidence type="ECO:0000256" key="1">
    <source>
        <dbReference type="SAM" id="Phobius"/>
    </source>
</evidence>
<dbReference type="HOGENOM" id="CLU_013044_1_1_1"/>
<accession>Q23F25</accession>
<reference evidence="3" key="1">
    <citation type="journal article" date="2006" name="PLoS Biol.">
        <title>Macronuclear genome sequence of the ciliate Tetrahymena thermophila, a model eukaryote.</title>
        <authorList>
            <person name="Eisen J.A."/>
            <person name="Coyne R.S."/>
            <person name="Wu M."/>
            <person name="Wu D."/>
            <person name="Thiagarajan M."/>
            <person name="Wortman J.R."/>
            <person name="Badger J.H."/>
            <person name="Ren Q."/>
            <person name="Amedeo P."/>
            <person name="Jones K.M."/>
            <person name="Tallon L.J."/>
            <person name="Delcher A.L."/>
            <person name="Salzberg S.L."/>
            <person name="Silva J.C."/>
            <person name="Haas B.J."/>
            <person name="Majoros W.H."/>
            <person name="Farzad M."/>
            <person name="Carlton J.M."/>
            <person name="Smith R.K. Jr."/>
            <person name="Garg J."/>
            <person name="Pearlman R.E."/>
            <person name="Karrer K.M."/>
            <person name="Sun L."/>
            <person name="Manning G."/>
            <person name="Elde N.C."/>
            <person name="Turkewitz A.P."/>
            <person name="Asai D.J."/>
            <person name="Wilkes D.E."/>
            <person name="Wang Y."/>
            <person name="Cai H."/>
            <person name="Collins K."/>
            <person name="Stewart B.A."/>
            <person name="Lee S.R."/>
            <person name="Wilamowska K."/>
            <person name="Weinberg Z."/>
            <person name="Ruzzo W.L."/>
            <person name="Wloga D."/>
            <person name="Gaertig J."/>
            <person name="Frankel J."/>
            <person name="Tsao C.-C."/>
            <person name="Gorovsky M.A."/>
            <person name="Keeling P.J."/>
            <person name="Waller R.F."/>
            <person name="Patron N.J."/>
            <person name="Cherry J.M."/>
            <person name="Stover N.A."/>
            <person name="Krieger C.J."/>
            <person name="del Toro C."/>
            <person name="Ryder H.F."/>
            <person name="Williamson S.C."/>
            <person name="Barbeau R.A."/>
            <person name="Hamilton E.P."/>
            <person name="Orias E."/>
        </authorList>
    </citation>
    <scope>NUCLEOTIDE SEQUENCE [LARGE SCALE GENOMIC DNA]</scope>
    <source>
        <strain evidence="3">SB210</strain>
    </source>
</reference>
<dbReference type="GeneID" id="7831639"/>
<dbReference type="EMBL" id="GG662707">
    <property type="protein sequence ID" value="EAR95080.2"/>
    <property type="molecule type" value="Genomic_DNA"/>
</dbReference>
<name>Q23F25_TETTS</name>
<organism evidence="2 3">
    <name type="scientific">Tetrahymena thermophila (strain SB210)</name>
    <dbReference type="NCBI Taxonomy" id="312017"/>
    <lineage>
        <taxon>Eukaryota</taxon>
        <taxon>Sar</taxon>
        <taxon>Alveolata</taxon>
        <taxon>Ciliophora</taxon>
        <taxon>Intramacronucleata</taxon>
        <taxon>Oligohymenophorea</taxon>
        <taxon>Hymenostomatida</taxon>
        <taxon>Tetrahymenina</taxon>
        <taxon>Tetrahymenidae</taxon>
        <taxon>Tetrahymena</taxon>
    </lineage>
</organism>
<keyword evidence="1" id="KW-1133">Transmembrane helix</keyword>
<feature type="transmembrane region" description="Helical" evidence="1">
    <location>
        <begin position="30"/>
        <end position="52"/>
    </location>
</feature>
<dbReference type="InParanoid" id="Q23F25"/>
<keyword evidence="3" id="KW-1185">Reference proteome</keyword>
<dbReference type="KEGG" id="tet:TTHERM_00641070"/>
<proteinExistence type="predicted"/>
<dbReference type="AlphaFoldDB" id="Q23F25"/>
<evidence type="ECO:0000313" key="3">
    <source>
        <dbReference type="Proteomes" id="UP000009168"/>
    </source>
</evidence>
<evidence type="ECO:0000313" key="2">
    <source>
        <dbReference type="EMBL" id="EAR95080.2"/>
    </source>
</evidence>
<gene>
    <name evidence="2" type="ORF">TTHERM_00641070</name>
</gene>